<evidence type="ECO:0000256" key="7">
    <source>
        <dbReference type="ARBA" id="ARBA00047943"/>
    </source>
</evidence>
<keyword evidence="2" id="KW-0949">S-adenosyl-L-methionine</keyword>
<accession>A0A6A6E6J5</accession>
<dbReference type="NCBIfam" id="NF008823">
    <property type="entry name" value="PRK11873.1"/>
    <property type="match status" value="1"/>
</dbReference>
<dbReference type="Pfam" id="PF13847">
    <property type="entry name" value="Methyltransf_31"/>
    <property type="match status" value="1"/>
</dbReference>
<dbReference type="GO" id="GO:0030791">
    <property type="term" value="F:arsenite methyltransferase activity"/>
    <property type="evidence" value="ECO:0007669"/>
    <property type="project" value="UniProtKB-EC"/>
</dbReference>
<evidence type="ECO:0000256" key="4">
    <source>
        <dbReference type="ARBA" id="ARBA00034521"/>
    </source>
</evidence>
<keyword evidence="11" id="KW-1185">Reference proteome</keyword>
<evidence type="ECO:0000256" key="1">
    <source>
        <dbReference type="ARBA" id="ARBA00022679"/>
    </source>
</evidence>
<dbReference type="InterPro" id="IPR029063">
    <property type="entry name" value="SAM-dependent_MTases_sf"/>
</dbReference>
<evidence type="ECO:0000256" key="6">
    <source>
        <dbReference type="ARBA" id="ARBA00047941"/>
    </source>
</evidence>
<dbReference type="InterPro" id="IPR025714">
    <property type="entry name" value="Methyltranfer_dom"/>
</dbReference>
<comment type="catalytic activity">
    <reaction evidence="6">
        <text>arsenic triglutathione + [thioredoxin]-dithiol + S-adenosyl-L-methionine + 2 H2O = methylarsonous acid + [thioredoxin]-disulfide + 3 glutathione + S-adenosyl-L-homocysteine + H(+)</text>
        <dbReference type="Rhea" id="RHEA:69460"/>
        <dbReference type="Rhea" id="RHEA-COMP:10698"/>
        <dbReference type="Rhea" id="RHEA-COMP:10700"/>
        <dbReference type="ChEBI" id="CHEBI:15377"/>
        <dbReference type="ChEBI" id="CHEBI:15378"/>
        <dbReference type="ChEBI" id="CHEBI:17826"/>
        <dbReference type="ChEBI" id="CHEBI:29950"/>
        <dbReference type="ChEBI" id="CHEBI:50058"/>
        <dbReference type="ChEBI" id="CHEBI:57856"/>
        <dbReference type="ChEBI" id="CHEBI:57925"/>
        <dbReference type="ChEBI" id="CHEBI:59789"/>
        <dbReference type="ChEBI" id="CHEBI:183640"/>
        <dbReference type="EC" id="2.1.1.137"/>
    </reaction>
</comment>
<dbReference type="Proteomes" id="UP000800200">
    <property type="component" value="Unassembled WGS sequence"/>
</dbReference>
<dbReference type="PANTHER" id="PTHR43675">
    <property type="entry name" value="ARSENITE METHYLTRANSFERASE"/>
    <property type="match status" value="1"/>
</dbReference>
<evidence type="ECO:0000256" key="3">
    <source>
        <dbReference type="ARBA" id="ARBA00034487"/>
    </source>
</evidence>
<keyword evidence="10" id="KW-0489">Methyltransferase</keyword>
<dbReference type="GO" id="GO:0032259">
    <property type="term" value="P:methylation"/>
    <property type="evidence" value="ECO:0007669"/>
    <property type="project" value="UniProtKB-KW"/>
</dbReference>
<comment type="similarity">
    <text evidence="3">Belongs to the methyltransferase superfamily. Arsenite methyltransferase family.</text>
</comment>
<keyword evidence="1 10" id="KW-0808">Transferase</keyword>
<name>A0A6A6E6J5_9PEZI</name>
<protein>
    <recommendedName>
        <fullName evidence="5">Arsenite methyltransferase</fullName>
        <ecNumber evidence="4">2.1.1.137</ecNumber>
    </recommendedName>
</protein>
<comment type="catalytic activity">
    <reaction evidence="7">
        <text>arsenic triglutathione + 2 [thioredoxin]-dithiol + 2 S-adenosyl-L-methionine + H2O = dimethylarsinous acid + 2 [thioredoxin]-disulfide + 3 glutathione + 2 S-adenosyl-L-homocysteine + 2 H(+)</text>
        <dbReference type="Rhea" id="RHEA:69464"/>
        <dbReference type="Rhea" id="RHEA-COMP:10698"/>
        <dbReference type="Rhea" id="RHEA-COMP:10700"/>
        <dbReference type="ChEBI" id="CHEBI:15377"/>
        <dbReference type="ChEBI" id="CHEBI:15378"/>
        <dbReference type="ChEBI" id="CHEBI:23808"/>
        <dbReference type="ChEBI" id="CHEBI:29950"/>
        <dbReference type="ChEBI" id="CHEBI:50058"/>
        <dbReference type="ChEBI" id="CHEBI:57856"/>
        <dbReference type="ChEBI" id="CHEBI:57925"/>
        <dbReference type="ChEBI" id="CHEBI:59789"/>
        <dbReference type="ChEBI" id="CHEBI:183640"/>
        <dbReference type="EC" id="2.1.1.137"/>
    </reaction>
</comment>
<evidence type="ECO:0000256" key="5">
    <source>
        <dbReference type="ARBA" id="ARBA00034545"/>
    </source>
</evidence>
<organism evidence="10 11">
    <name type="scientific">Zopfia rhizophila CBS 207.26</name>
    <dbReference type="NCBI Taxonomy" id="1314779"/>
    <lineage>
        <taxon>Eukaryota</taxon>
        <taxon>Fungi</taxon>
        <taxon>Dikarya</taxon>
        <taxon>Ascomycota</taxon>
        <taxon>Pezizomycotina</taxon>
        <taxon>Dothideomycetes</taxon>
        <taxon>Dothideomycetes incertae sedis</taxon>
        <taxon>Zopfiaceae</taxon>
        <taxon>Zopfia</taxon>
    </lineage>
</organism>
<dbReference type="AlphaFoldDB" id="A0A6A6E6J5"/>
<reference evidence="10" key="1">
    <citation type="journal article" date="2020" name="Stud. Mycol.">
        <title>101 Dothideomycetes genomes: a test case for predicting lifestyles and emergence of pathogens.</title>
        <authorList>
            <person name="Haridas S."/>
            <person name="Albert R."/>
            <person name="Binder M."/>
            <person name="Bloem J."/>
            <person name="Labutti K."/>
            <person name="Salamov A."/>
            <person name="Andreopoulos B."/>
            <person name="Baker S."/>
            <person name="Barry K."/>
            <person name="Bills G."/>
            <person name="Bluhm B."/>
            <person name="Cannon C."/>
            <person name="Castanera R."/>
            <person name="Culley D."/>
            <person name="Daum C."/>
            <person name="Ezra D."/>
            <person name="Gonzalez J."/>
            <person name="Henrissat B."/>
            <person name="Kuo A."/>
            <person name="Liang C."/>
            <person name="Lipzen A."/>
            <person name="Lutzoni F."/>
            <person name="Magnuson J."/>
            <person name="Mondo S."/>
            <person name="Nolan M."/>
            <person name="Ohm R."/>
            <person name="Pangilinan J."/>
            <person name="Park H.-J."/>
            <person name="Ramirez L."/>
            <person name="Alfaro M."/>
            <person name="Sun H."/>
            <person name="Tritt A."/>
            <person name="Yoshinaga Y."/>
            <person name="Zwiers L.-H."/>
            <person name="Turgeon B."/>
            <person name="Goodwin S."/>
            <person name="Spatafora J."/>
            <person name="Crous P."/>
            <person name="Grigoriev I."/>
        </authorList>
    </citation>
    <scope>NUCLEOTIDE SEQUENCE</scope>
    <source>
        <strain evidence="10">CBS 207.26</strain>
    </source>
</reference>
<evidence type="ECO:0000256" key="2">
    <source>
        <dbReference type="ARBA" id="ARBA00022691"/>
    </source>
</evidence>
<dbReference type="OrthoDB" id="66144at2759"/>
<proteinExistence type="inferred from homology"/>
<sequence>MDAKEIYDKVNDRYGATARAARGGKYGKAVAETFGYSPEDLATIPQDANLGLSCGNPIALANLKECEVVIDLGCGAGFDVFLAARKAGEKGRAIGVDMNDYMLAKAHENRLKAKATNVSFLKGKIGSIPLASSIADVIISNCVINLVPDAEKHQVFKEMYRLLKPGGRVAVSDTLAKKELNMDMKNDVALYVGCIAGASRVEAYDSWLEAAGFNDIIIVDSKADLNVYTQTGDQGNSVGSMCCGDGGKGIKPCSESSVSCCRGGEERDGGVVQDLKSKYGNLDLNEWAGSYKIFAVKPGGEP</sequence>
<dbReference type="EC" id="2.1.1.137" evidence="4"/>
<evidence type="ECO:0000313" key="11">
    <source>
        <dbReference type="Proteomes" id="UP000800200"/>
    </source>
</evidence>
<dbReference type="PANTHER" id="PTHR43675:SF8">
    <property type="entry name" value="ARSENITE METHYLTRANSFERASE"/>
    <property type="match status" value="1"/>
</dbReference>
<comment type="catalytic activity">
    <reaction evidence="8">
        <text>arsenic triglutathione + 3 [thioredoxin]-dithiol + 3 S-adenosyl-L-methionine = trimethylarsine + 3 [thioredoxin]-disulfide + 3 glutathione + 3 S-adenosyl-L-homocysteine + 3 H(+)</text>
        <dbReference type="Rhea" id="RHEA:69432"/>
        <dbReference type="Rhea" id="RHEA-COMP:10698"/>
        <dbReference type="Rhea" id="RHEA-COMP:10700"/>
        <dbReference type="ChEBI" id="CHEBI:15378"/>
        <dbReference type="ChEBI" id="CHEBI:27130"/>
        <dbReference type="ChEBI" id="CHEBI:29950"/>
        <dbReference type="ChEBI" id="CHEBI:50058"/>
        <dbReference type="ChEBI" id="CHEBI:57856"/>
        <dbReference type="ChEBI" id="CHEBI:57925"/>
        <dbReference type="ChEBI" id="CHEBI:59789"/>
        <dbReference type="ChEBI" id="CHEBI:183640"/>
        <dbReference type="EC" id="2.1.1.137"/>
    </reaction>
</comment>
<dbReference type="CDD" id="cd02440">
    <property type="entry name" value="AdoMet_MTases"/>
    <property type="match status" value="1"/>
</dbReference>
<dbReference type="EMBL" id="ML994630">
    <property type="protein sequence ID" value="KAF2186382.1"/>
    <property type="molecule type" value="Genomic_DNA"/>
</dbReference>
<dbReference type="Gene3D" id="3.40.50.150">
    <property type="entry name" value="Vaccinia Virus protein VP39"/>
    <property type="match status" value="1"/>
</dbReference>
<evidence type="ECO:0000256" key="8">
    <source>
        <dbReference type="ARBA" id="ARBA00048428"/>
    </source>
</evidence>
<dbReference type="InterPro" id="IPR026669">
    <property type="entry name" value="Arsenite_MeTrfase-like"/>
</dbReference>
<feature type="domain" description="Methyltransferase" evidence="9">
    <location>
        <begin position="67"/>
        <end position="212"/>
    </location>
</feature>
<dbReference type="SUPFAM" id="SSF53335">
    <property type="entry name" value="S-adenosyl-L-methionine-dependent methyltransferases"/>
    <property type="match status" value="1"/>
</dbReference>
<gene>
    <name evidence="10" type="ORF">K469DRAFT_631241</name>
</gene>
<evidence type="ECO:0000259" key="9">
    <source>
        <dbReference type="Pfam" id="PF13847"/>
    </source>
</evidence>
<evidence type="ECO:0000313" key="10">
    <source>
        <dbReference type="EMBL" id="KAF2186382.1"/>
    </source>
</evidence>